<organism evidence="1 2">
    <name type="scientific">Citrus sinensis</name>
    <name type="common">Sweet orange</name>
    <name type="synonym">Citrus aurantium var. sinensis</name>
    <dbReference type="NCBI Taxonomy" id="2711"/>
    <lineage>
        <taxon>Eukaryota</taxon>
        <taxon>Viridiplantae</taxon>
        <taxon>Streptophyta</taxon>
        <taxon>Embryophyta</taxon>
        <taxon>Tracheophyta</taxon>
        <taxon>Spermatophyta</taxon>
        <taxon>Magnoliopsida</taxon>
        <taxon>eudicotyledons</taxon>
        <taxon>Gunneridae</taxon>
        <taxon>Pentapetalae</taxon>
        <taxon>rosids</taxon>
        <taxon>malvids</taxon>
        <taxon>Sapindales</taxon>
        <taxon>Rutaceae</taxon>
        <taxon>Aurantioideae</taxon>
        <taxon>Citrus</taxon>
    </lineage>
</organism>
<keyword evidence="2" id="KW-1185">Reference proteome</keyword>
<evidence type="ECO:0000313" key="2">
    <source>
        <dbReference type="Proteomes" id="UP000829398"/>
    </source>
</evidence>
<dbReference type="EMBL" id="CM039170">
    <property type="protein sequence ID" value="KAH9804233.1"/>
    <property type="molecule type" value="Genomic_DNA"/>
</dbReference>
<gene>
    <name evidence="1" type="ORF">KPL71_002060</name>
</gene>
<protein>
    <submittedName>
        <fullName evidence="1">INCENP ARK-bind domain-containing protein</fullName>
    </submittedName>
</protein>
<comment type="caution">
    <text evidence="1">The sequence shown here is derived from an EMBL/GenBank/DDBJ whole genome shotgun (WGS) entry which is preliminary data.</text>
</comment>
<evidence type="ECO:0000313" key="1">
    <source>
        <dbReference type="EMBL" id="KAH9804233.1"/>
    </source>
</evidence>
<sequence>MGTIEKLFVQIFERKKWIEDQVKRQTLLFDHQLASKCLIDEIAPPPWLFSCPPNDLNKEELISGLLLPRPPLAVPYSGSCCSLYNKPDVPADKGDFPANSFTEVHTLSKGFDAGDRLSVSPQLPVNDVEGASNGVQKGDSDDVISLLDQGFEKLSNDSPEPAQSLENFQRSKSRQRALALRKSAKLFQSNLQDENNAGVLDGGITVSESAPVQHDHVQELELDESVHISKESCKVEEANLSEFHGKENESCVEELISPLILGLQPVTSRSSYKCVPFNKLAVTDENEEPVDVSNKELHASNKGLVAEDGLSNLHQFTVNDTVCDSNGVLKMDFGAASPQDQIGSRISDIDPEPLQSLARVQRSKSRQWALEARNSAKAEKIYLSFENDFCVNSSLCTRSGITSLEFDQIGWSELVQTADFDNESCDVEGGKVHDLVSKEKSSNTYRGNITRSKKSVQLPSSMGESSHADSLSSAGKSSRDQNNVCCLESNEQQIEDSDSFGSGMVNSSNQLKQRKVGGRPNYAVSSAPSLREDDVVQLNKDRRPVDKMDHVDQIVSEGSKSSPVGIFHLQLNQIHESKLVETADFDNESCEVEGAKAHNYDSKERSSNISSGRITRSRDSVRQPCSMRESSHAGTLAYAGRSSKTDDNVGSLESSEQQIEENYASFGRGFGSGTVGSLPELKQTKVGGKLFDAVSPAPSFREDDLIQSNENSSPVDKMEHVDQLVTDGSKSHPAGISPVQTDQFHQPELIETSNFDSESCEEEGAKVYDFQVKEKSSNIYSVRITKSQSSGQQPSSTRKFSQAGSLVYAGIPGRNNNYVGCPNSSEQLIEKNSVSFGRGGSDLVGSSPQFKQRKDGDRLTDAMSGGSSWREDVVFQSNEDRSPVDKLDHVEEIMTEGFKSSTVGISSLQPVQIHESELVKAADFDKESCEVEGAKLYDFLSKEKSSSIYYGRIRRSQSSVPQYSSMRESSYAGSLAYSGRSSRTDKNVDCPESGEQKIEENSTSLERGLGSYMVGSLPQLKQRKVGSRTNAVSAAPSLREDDVVQSNEDRSALVKMDHLEKVVTEGSKLSLVGIYSLQPDPAYELEYSKPADACCESCVVKEATIGDIQSEENSSIAGSTGITISQTYNQQHFSTTDSFNKVNSFCTERSNGEDKNVDSSEWRRKSGKKSILPGNNFSCGAEDSWSQHKRRKVEGHLNDSLSASASMRVKPPLSFTGFLYSRKLDCVDDETKGCLKYQCFSISQEEVVAQSGVNKSLVCEMDQNGHHNMKVESQSSDKLQVDEDKSNSKERDSTHFSFVQELEVPLVSSFNNQGANSKYCSVVEGAVSNSTRAILDPDKQRAMGGNEALLHLSEKTEQWNSEHLSFDEIGMQEGKCHLEGNGRASQCSVGSPQRKLVDLIGSDQIMPEFEGFILETDNGHSGTAGEDINFDKLDLPKTTIERASVLEQLCKSACMNTPLSHFFTTYKLHQAPNLCQSVPNRLLECIDLRNNPSLNDNIVKQLKASYSCFDEEADHAYQGRSYSDCSLFSSMQPASEIRKPFGSPIGKFWDRITSNSASSEKRGGSNPELPCISEENENTDEVVNVFQEGISLEVASPVGELWDWTKSNSSSSDKQGSLNPELPFISEEDENTDMVTGVHQGINLEVMPSSVKREPLADITKNPNLTGSVPKTDVFAARSSLESVKTEFSFSRTVRAKQKHVEHISNKKNRRQAKMSHGPLSFGENCVNRVSHNRFTKPKLSEKPSLRKGGPSFADRESKHNNIVSNITSFIPLVQQKQAAAIITDVLSLGKRDVKVKALEAAEAAKRLAVEKENERKMKKEALKLERAKLEQENLKQLELQKKKKEEEKKKKEADMAARKRQREEEERKEKERKRKRVMESRKQQQEHEEKLRAKKEEERKKKEADLLMVSKDETWRDYKRVKDQGEENPAKMKKTESKATVVSTSDARETSIVLQVSEPSTDCGDKSKATGHLEKATENDLVTNQNQEPSYDISPYKDSDNEEEEDDDDRLNTKFIPSWASKRASALIIPSLLSVSPEVIFPPGSFCSISEGFAATHHEEELSGR</sequence>
<name>A0ACB8P2B7_CITSI</name>
<proteinExistence type="predicted"/>
<dbReference type="Proteomes" id="UP000829398">
    <property type="component" value="Chromosome 1"/>
</dbReference>
<accession>A0ACB8P2B7</accession>
<reference evidence="2" key="1">
    <citation type="journal article" date="2023" name="Hortic. Res.">
        <title>A chromosome-level phased genome enabling allele-level studies in sweet orange: a case study on citrus Huanglongbing tolerance.</title>
        <authorList>
            <person name="Wu B."/>
            <person name="Yu Q."/>
            <person name="Deng Z."/>
            <person name="Duan Y."/>
            <person name="Luo F."/>
            <person name="Gmitter F. Jr."/>
        </authorList>
    </citation>
    <scope>NUCLEOTIDE SEQUENCE [LARGE SCALE GENOMIC DNA]</scope>
    <source>
        <strain evidence="2">cv. Valencia</strain>
    </source>
</reference>